<evidence type="ECO:0000256" key="1">
    <source>
        <dbReference type="SAM" id="MobiDB-lite"/>
    </source>
</evidence>
<dbReference type="PATRIC" id="fig|1195763.3.peg.3552"/>
<proteinExistence type="predicted"/>
<feature type="non-terminal residue" evidence="2">
    <location>
        <position position="1"/>
    </location>
</feature>
<evidence type="ECO:0008006" key="4">
    <source>
        <dbReference type="Google" id="ProtNLM"/>
    </source>
</evidence>
<dbReference type="STRING" id="1195763.ABT56_16670"/>
<name>A0A0J1JPS2_9GAMM</name>
<evidence type="ECO:0000313" key="3">
    <source>
        <dbReference type="Proteomes" id="UP000036097"/>
    </source>
</evidence>
<gene>
    <name evidence="2" type="ORF">ABT56_16670</name>
</gene>
<keyword evidence="3" id="KW-1185">Reference proteome</keyword>
<protein>
    <recommendedName>
        <fullName evidence="4">TPR domain protein in aerotolerance operon</fullName>
    </recommendedName>
</protein>
<comment type="caution">
    <text evidence="2">The sequence shown here is derived from an EMBL/GenBank/DDBJ whole genome shotgun (WGS) entry which is preliminary data.</text>
</comment>
<accession>A0A0J1JPS2</accession>
<sequence length="135" mass="14739">QQGQQQQDSNSQSQQGQQQQDSNNQSQQGQQQQDSNSQSQQGQQQQGAVKQSDEKSDNTTATVTKDNGRPGNKEDDTASALAASDSKTGNEAIQASNPVLKKLEQIPDDTSALIRAQMILQARERRAPNQTDNSW</sequence>
<feature type="region of interest" description="Disordered" evidence="1">
    <location>
        <begin position="1"/>
        <end position="93"/>
    </location>
</feature>
<organism evidence="2 3">
    <name type="scientific">Photobacterium aquae</name>
    <dbReference type="NCBI Taxonomy" id="1195763"/>
    <lineage>
        <taxon>Bacteria</taxon>
        <taxon>Pseudomonadati</taxon>
        <taxon>Pseudomonadota</taxon>
        <taxon>Gammaproteobacteria</taxon>
        <taxon>Vibrionales</taxon>
        <taxon>Vibrionaceae</taxon>
        <taxon>Photobacterium</taxon>
    </lineage>
</organism>
<dbReference type="Proteomes" id="UP000036097">
    <property type="component" value="Unassembled WGS sequence"/>
</dbReference>
<dbReference type="AlphaFoldDB" id="A0A0J1JPS2"/>
<dbReference type="EMBL" id="LDOT01000023">
    <property type="protein sequence ID" value="KLV04232.1"/>
    <property type="molecule type" value="Genomic_DNA"/>
</dbReference>
<feature type="compositionally biased region" description="Low complexity" evidence="1">
    <location>
        <begin position="1"/>
        <end position="47"/>
    </location>
</feature>
<feature type="compositionally biased region" description="Basic and acidic residues" evidence="1">
    <location>
        <begin position="66"/>
        <end position="76"/>
    </location>
</feature>
<evidence type="ECO:0000313" key="2">
    <source>
        <dbReference type="EMBL" id="KLV04232.1"/>
    </source>
</evidence>
<reference evidence="2 3" key="1">
    <citation type="submission" date="2015-05" db="EMBL/GenBank/DDBJ databases">
        <title>Photobacterium galathea sp. nov.</title>
        <authorList>
            <person name="Machado H."/>
            <person name="Gram L."/>
        </authorList>
    </citation>
    <scope>NUCLEOTIDE SEQUENCE [LARGE SCALE GENOMIC DNA]</scope>
    <source>
        <strain evidence="2 3">CGMCC 1.12159</strain>
    </source>
</reference>